<keyword evidence="1" id="KW-0812">Transmembrane</keyword>
<dbReference type="PANTHER" id="PTHR23028:SF53">
    <property type="entry name" value="ACYL_TRANSF_3 DOMAIN-CONTAINING PROTEIN"/>
    <property type="match status" value="1"/>
</dbReference>
<keyword evidence="1" id="KW-0472">Membrane</keyword>
<feature type="transmembrane region" description="Helical" evidence="1">
    <location>
        <begin position="71"/>
        <end position="91"/>
    </location>
</feature>
<feature type="transmembrane region" description="Helical" evidence="1">
    <location>
        <begin position="112"/>
        <end position="134"/>
    </location>
</feature>
<keyword evidence="1" id="KW-1133">Transmembrane helix</keyword>
<evidence type="ECO:0000313" key="4">
    <source>
        <dbReference type="Proteomes" id="UP001596137"/>
    </source>
</evidence>
<dbReference type="Pfam" id="PF01757">
    <property type="entry name" value="Acyl_transf_3"/>
    <property type="match status" value="1"/>
</dbReference>
<evidence type="ECO:0000313" key="3">
    <source>
        <dbReference type="EMBL" id="MFC6087135.1"/>
    </source>
</evidence>
<name>A0ABW1NVG2_9ACTN</name>
<organism evidence="3 4">
    <name type="scientific">Sphaerisporangium aureirubrum</name>
    <dbReference type="NCBI Taxonomy" id="1544736"/>
    <lineage>
        <taxon>Bacteria</taxon>
        <taxon>Bacillati</taxon>
        <taxon>Actinomycetota</taxon>
        <taxon>Actinomycetes</taxon>
        <taxon>Streptosporangiales</taxon>
        <taxon>Streptosporangiaceae</taxon>
        <taxon>Sphaerisporangium</taxon>
    </lineage>
</organism>
<proteinExistence type="predicted"/>
<dbReference type="GO" id="GO:0016746">
    <property type="term" value="F:acyltransferase activity"/>
    <property type="evidence" value="ECO:0007669"/>
    <property type="project" value="UniProtKB-KW"/>
</dbReference>
<feature type="transmembrane region" description="Helical" evidence="1">
    <location>
        <begin position="312"/>
        <end position="333"/>
    </location>
</feature>
<keyword evidence="4" id="KW-1185">Reference proteome</keyword>
<feature type="transmembrane region" description="Helical" evidence="1">
    <location>
        <begin position="345"/>
        <end position="369"/>
    </location>
</feature>
<dbReference type="InterPro" id="IPR002656">
    <property type="entry name" value="Acyl_transf_3_dom"/>
</dbReference>
<evidence type="ECO:0000259" key="2">
    <source>
        <dbReference type="Pfam" id="PF01757"/>
    </source>
</evidence>
<protein>
    <submittedName>
        <fullName evidence="3">Acyltransferase family protein</fullName>
        <ecNumber evidence="3">2.3.-.-</ecNumber>
    </submittedName>
</protein>
<dbReference type="Proteomes" id="UP001596137">
    <property type="component" value="Unassembled WGS sequence"/>
</dbReference>
<sequence length="416" mass="45339">MSLATAAAPDGAVHVRRAPLPSLTGLRFIAALLVFCFHVTLSNSPVPPNGAVNPFADPGLAGTLEWLFSKAGYMGVSFFFVLSGFVITWSAKPGERMRAFWRRRVLKIFPNHLVMFALATVLFAGAFTPVRAWLPNVFLLHSFFPQGDVYVSVNPPAWTLCSELLFYMLFPLLIKPIRRISENRLWLWAGIMLAGMVAVQLVTLYLIPATPKSPITPISVTQFWFGYIFPPPRLFEFVLGMILARAVMAGKWMRIGTLPAAALAVAGYVLALNVPFVFGFTVATIVPICAVLLAFASADVRGERTRMQGRTATWLGEISFGFYICQGVVVFYGRTLLPDQPFATPVAVAVVAVLFVATLLAGWGLYAGVERPLMRRWARSRPRTMPIANPGMVPASALTGPAVSTTSAAQAAETPR</sequence>
<feature type="transmembrane region" description="Helical" evidence="1">
    <location>
        <begin position="157"/>
        <end position="174"/>
    </location>
</feature>
<feature type="transmembrane region" description="Helical" evidence="1">
    <location>
        <begin position="227"/>
        <end position="248"/>
    </location>
</feature>
<evidence type="ECO:0000256" key="1">
    <source>
        <dbReference type="SAM" id="Phobius"/>
    </source>
</evidence>
<dbReference type="InterPro" id="IPR050879">
    <property type="entry name" value="Acyltransferase_3"/>
</dbReference>
<feature type="transmembrane region" description="Helical" evidence="1">
    <location>
        <begin position="186"/>
        <end position="207"/>
    </location>
</feature>
<dbReference type="EC" id="2.3.-.-" evidence="3"/>
<dbReference type="PANTHER" id="PTHR23028">
    <property type="entry name" value="ACETYLTRANSFERASE"/>
    <property type="match status" value="1"/>
</dbReference>
<dbReference type="RefSeq" id="WP_380763094.1">
    <property type="nucleotide sequence ID" value="NZ_JBHSRF010000117.1"/>
</dbReference>
<feature type="transmembrane region" description="Helical" evidence="1">
    <location>
        <begin position="255"/>
        <end position="271"/>
    </location>
</feature>
<dbReference type="EMBL" id="JBHSRF010000117">
    <property type="protein sequence ID" value="MFC6087135.1"/>
    <property type="molecule type" value="Genomic_DNA"/>
</dbReference>
<accession>A0ABW1NVG2</accession>
<feature type="domain" description="Acyltransferase 3" evidence="2">
    <location>
        <begin position="22"/>
        <end position="361"/>
    </location>
</feature>
<keyword evidence="3" id="KW-0012">Acyltransferase</keyword>
<gene>
    <name evidence="3" type="ORF">ACFP1K_38635</name>
</gene>
<keyword evidence="3" id="KW-0808">Transferase</keyword>
<feature type="transmembrane region" description="Helical" evidence="1">
    <location>
        <begin position="277"/>
        <end position="300"/>
    </location>
</feature>
<comment type="caution">
    <text evidence="3">The sequence shown here is derived from an EMBL/GenBank/DDBJ whole genome shotgun (WGS) entry which is preliminary data.</text>
</comment>
<reference evidence="4" key="1">
    <citation type="journal article" date="2019" name="Int. J. Syst. Evol. Microbiol.">
        <title>The Global Catalogue of Microorganisms (GCM) 10K type strain sequencing project: providing services to taxonomists for standard genome sequencing and annotation.</title>
        <authorList>
            <consortium name="The Broad Institute Genomics Platform"/>
            <consortium name="The Broad Institute Genome Sequencing Center for Infectious Disease"/>
            <person name="Wu L."/>
            <person name="Ma J."/>
        </authorList>
    </citation>
    <scope>NUCLEOTIDE SEQUENCE [LARGE SCALE GENOMIC DNA]</scope>
    <source>
        <strain evidence="4">JCM 30346</strain>
    </source>
</reference>
<feature type="transmembrane region" description="Helical" evidence="1">
    <location>
        <begin position="24"/>
        <end position="41"/>
    </location>
</feature>